<sequence length="43" mass="4530">MGATDQIFNLCIERNRLSRHCEVSLHNGETGGTAKNSGGNGAL</sequence>
<comment type="caution">
    <text evidence="1">The sequence shown here is derived from an EMBL/GenBank/DDBJ whole genome shotgun (WGS) entry which is preliminary data.</text>
</comment>
<protein>
    <submittedName>
        <fullName evidence="1">Uncharacterized protein</fullName>
    </submittedName>
</protein>
<evidence type="ECO:0000313" key="2">
    <source>
        <dbReference type="Proteomes" id="UP000823786"/>
    </source>
</evidence>
<gene>
    <name evidence="1" type="ORF">J2Z75_005283</name>
</gene>
<name>A0ABS4EUW6_9HYPH</name>
<reference evidence="1 2" key="1">
    <citation type="submission" date="2021-03" db="EMBL/GenBank/DDBJ databases">
        <title>Genomic Encyclopedia of Type Strains, Phase IV (KMG-IV): sequencing the most valuable type-strain genomes for metagenomic binning, comparative biology and taxonomic classification.</title>
        <authorList>
            <person name="Goeker M."/>
        </authorList>
    </citation>
    <scope>NUCLEOTIDE SEQUENCE [LARGE SCALE GENOMIC DNA]</scope>
    <source>
        <strain evidence="1 2">DSM 26427</strain>
    </source>
</reference>
<keyword evidence="2" id="KW-1185">Reference proteome</keyword>
<accession>A0ABS4EUW6</accession>
<dbReference type="EMBL" id="JAGGJV010000011">
    <property type="protein sequence ID" value="MBP1861754.1"/>
    <property type="molecule type" value="Genomic_DNA"/>
</dbReference>
<evidence type="ECO:0000313" key="1">
    <source>
        <dbReference type="EMBL" id="MBP1861754.1"/>
    </source>
</evidence>
<dbReference type="Proteomes" id="UP000823786">
    <property type="component" value="Unassembled WGS sequence"/>
</dbReference>
<organism evidence="1 2">
    <name type="scientific">Rhizobium herbae</name>
    <dbReference type="NCBI Taxonomy" id="508661"/>
    <lineage>
        <taxon>Bacteria</taxon>
        <taxon>Pseudomonadati</taxon>
        <taxon>Pseudomonadota</taxon>
        <taxon>Alphaproteobacteria</taxon>
        <taxon>Hyphomicrobiales</taxon>
        <taxon>Rhizobiaceae</taxon>
        <taxon>Rhizobium/Agrobacterium group</taxon>
        <taxon>Rhizobium</taxon>
    </lineage>
</organism>
<proteinExistence type="predicted"/>